<keyword evidence="6 8" id="KW-1133">Transmembrane helix</keyword>
<comment type="caution">
    <text evidence="10">The sequence shown here is derived from an EMBL/GenBank/DDBJ whole genome shotgun (WGS) entry which is preliminary data.</text>
</comment>
<feature type="transmembrane region" description="Helical" evidence="8">
    <location>
        <begin position="404"/>
        <end position="421"/>
    </location>
</feature>
<dbReference type="GO" id="GO:0010041">
    <property type="term" value="P:response to iron(III) ion"/>
    <property type="evidence" value="ECO:0007669"/>
    <property type="project" value="TreeGrafter"/>
</dbReference>
<comment type="subcellular location">
    <subcellularLocation>
        <location evidence="1">Cell membrane</location>
        <topology evidence="1">Multi-pass membrane protein</topology>
    </subcellularLocation>
</comment>
<keyword evidence="3" id="KW-0328">Glycosyltransferase</keyword>
<gene>
    <name evidence="10" type="ORF">E0F88_08105</name>
</gene>
<accession>A0A4R5DPE6</accession>
<sequence length="622" mass="71625">MTHTSTTENRKTWFILLLILIAGFLLRLYHLDSYSIFFDEKSTMVVSQGIVLEGANQKEAFSTIKVSAREFWKAPLPAPHQAPKMLYSFTYQEHFTPKAFTPKEFWSPKHIADYYEAMTRSDIGNSPFYYLLLHYWLEVFGISDFTSRLFSVFFSVLIIGLTYKFAKRFFSVNTGLIAAAIVAIEPFFIAYSHQARNYSLTFFLTLLATYLFLRIIEGSKTKRNNSGLYLGYILSAGLGLLSHFLVIVVLAVHGLYALFFLRSFAGWIKMAVSAIAALSGLTWWLLYGGGQYTLYSLNHQAAEYKRFAATSPGNNPFGVFPATFFYIYQKSLPIFSDLLIFTNGMADSLPGKRNFIVSVLVGILLTVWYRFRDRIKLPALVITGMPFVIVLISAVIYTSNKLQFCVLSIVIFTMSFLYDIHRNADKMKRKRLWLLYMMAVIPTSFLILMAIKGGHTNSIQQRYSGFSFPYVIILVSLLLQYVYSLRSEIKYLIFFFLVVQSYFVAQRLQEFYEDRSLKYGGFVKPRVPNPYEKAALKIREIYHPGDTILYPAFKLQILSEMDRTYLPYSIQDAQLTNLYLPKTANYVQVMDTTQVDRILIKRNTENDTLEIINLKGLRYGSQ</sequence>
<feature type="transmembrane region" description="Helical" evidence="8">
    <location>
        <begin position="197"/>
        <end position="216"/>
    </location>
</feature>
<proteinExistence type="predicted"/>
<dbReference type="EMBL" id="SMFL01000003">
    <property type="protein sequence ID" value="TDE16206.1"/>
    <property type="molecule type" value="Genomic_DNA"/>
</dbReference>
<evidence type="ECO:0000256" key="1">
    <source>
        <dbReference type="ARBA" id="ARBA00004651"/>
    </source>
</evidence>
<feature type="transmembrane region" description="Helical" evidence="8">
    <location>
        <begin position="433"/>
        <end position="451"/>
    </location>
</feature>
<dbReference type="Pfam" id="PF13231">
    <property type="entry name" value="PMT_2"/>
    <property type="match status" value="1"/>
</dbReference>
<feature type="transmembrane region" description="Helical" evidence="8">
    <location>
        <begin position="463"/>
        <end position="483"/>
    </location>
</feature>
<evidence type="ECO:0000256" key="6">
    <source>
        <dbReference type="ARBA" id="ARBA00022989"/>
    </source>
</evidence>
<evidence type="ECO:0000313" key="11">
    <source>
        <dbReference type="Proteomes" id="UP000294850"/>
    </source>
</evidence>
<dbReference type="GO" id="GO:0016763">
    <property type="term" value="F:pentosyltransferase activity"/>
    <property type="evidence" value="ECO:0007669"/>
    <property type="project" value="TreeGrafter"/>
</dbReference>
<evidence type="ECO:0000256" key="2">
    <source>
        <dbReference type="ARBA" id="ARBA00022475"/>
    </source>
</evidence>
<organism evidence="10 11">
    <name type="scientific">Dyadobacter psychrotolerans</name>
    <dbReference type="NCBI Taxonomy" id="2541721"/>
    <lineage>
        <taxon>Bacteria</taxon>
        <taxon>Pseudomonadati</taxon>
        <taxon>Bacteroidota</taxon>
        <taxon>Cytophagia</taxon>
        <taxon>Cytophagales</taxon>
        <taxon>Spirosomataceae</taxon>
        <taxon>Dyadobacter</taxon>
    </lineage>
</organism>
<evidence type="ECO:0000256" key="7">
    <source>
        <dbReference type="ARBA" id="ARBA00023136"/>
    </source>
</evidence>
<keyword evidence="7 8" id="KW-0472">Membrane</keyword>
<name>A0A4R5DPE6_9BACT</name>
<dbReference type="InterPro" id="IPR050297">
    <property type="entry name" value="LipidA_mod_glycosyltrf_83"/>
</dbReference>
<feature type="transmembrane region" description="Helical" evidence="8">
    <location>
        <begin position="145"/>
        <end position="163"/>
    </location>
</feature>
<reference evidence="10 11" key="1">
    <citation type="submission" date="2019-03" db="EMBL/GenBank/DDBJ databases">
        <title>Dyadobacter AR-3-6 sp. nov., isolated from arctic soil.</title>
        <authorList>
            <person name="Chaudhary D.K."/>
        </authorList>
    </citation>
    <scope>NUCLEOTIDE SEQUENCE [LARGE SCALE GENOMIC DNA]</scope>
    <source>
        <strain evidence="10 11">AR-3-6</strain>
    </source>
</reference>
<dbReference type="InterPro" id="IPR038731">
    <property type="entry name" value="RgtA/B/C-like"/>
</dbReference>
<dbReference type="RefSeq" id="WP_131957739.1">
    <property type="nucleotide sequence ID" value="NZ_SMFL01000003.1"/>
</dbReference>
<evidence type="ECO:0000256" key="4">
    <source>
        <dbReference type="ARBA" id="ARBA00022679"/>
    </source>
</evidence>
<dbReference type="PANTHER" id="PTHR33908:SF3">
    <property type="entry name" value="UNDECAPRENYL PHOSPHATE-ALPHA-4-AMINO-4-DEOXY-L-ARABINOSE ARABINOSYL TRANSFERASE"/>
    <property type="match status" value="1"/>
</dbReference>
<feature type="transmembrane region" description="Helical" evidence="8">
    <location>
        <begin position="355"/>
        <end position="371"/>
    </location>
</feature>
<dbReference type="PANTHER" id="PTHR33908">
    <property type="entry name" value="MANNOSYLTRANSFERASE YKCB-RELATED"/>
    <property type="match status" value="1"/>
</dbReference>
<dbReference type="GO" id="GO:0005886">
    <property type="term" value="C:plasma membrane"/>
    <property type="evidence" value="ECO:0007669"/>
    <property type="project" value="UniProtKB-SubCell"/>
</dbReference>
<evidence type="ECO:0000256" key="3">
    <source>
        <dbReference type="ARBA" id="ARBA00022676"/>
    </source>
</evidence>
<evidence type="ECO:0000313" key="10">
    <source>
        <dbReference type="EMBL" id="TDE16206.1"/>
    </source>
</evidence>
<evidence type="ECO:0000256" key="5">
    <source>
        <dbReference type="ARBA" id="ARBA00022692"/>
    </source>
</evidence>
<keyword evidence="11" id="KW-1185">Reference proteome</keyword>
<evidence type="ECO:0000259" key="9">
    <source>
        <dbReference type="Pfam" id="PF13231"/>
    </source>
</evidence>
<evidence type="ECO:0000256" key="8">
    <source>
        <dbReference type="SAM" id="Phobius"/>
    </source>
</evidence>
<feature type="domain" description="Glycosyltransferase RgtA/B/C/D-like" evidence="9">
    <location>
        <begin position="126"/>
        <end position="283"/>
    </location>
</feature>
<keyword evidence="4" id="KW-0808">Transferase</keyword>
<feature type="transmembrane region" description="Helical" evidence="8">
    <location>
        <begin position="12"/>
        <end position="30"/>
    </location>
</feature>
<dbReference type="OrthoDB" id="1467253at2"/>
<feature type="transmembrane region" description="Helical" evidence="8">
    <location>
        <begin position="267"/>
        <end position="287"/>
    </location>
</feature>
<dbReference type="Proteomes" id="UP000294850">
    <property type="component" value="Unassembled WGS sequence"/>
</dbReference>
<feature type="transmembrane region" description="Helical" evidence="8">
    <location>
        <begin position="170"/>
        <end position="191"/>
    </location>
</feature>
<dbReference type="GO" id="GO:0009103">
    <property type="term" value="P:lipopolysaccharide biosynthetic process"/>
    <property type="evidence" value="ECO:0007669"/>
    <property type="project" value="UniProtKB-ARBA"/>
</dbReference>
<protein>
    <submittedName>
        <fullName evidence="10">DUF2723 domain-containing protein</fullName>
    </submittedName>
</protein>
<feature type="transmembrane region" description="Helical" evidence="8">
    <location>
        <begin position="377"/>
        <end position="397"/>
    </location>
</feature>
<feature type="transmembrane region" description="Helical" evidence="8">
    <location>
        <begin position="228"/>
        <end position="261"/>
    </location>
</feature>
<keyword evidence="2" id="KW-1003">Cell membrane</keyword>
<keyword evidence="5 8" id="KW-0812">Transmembrane</keyword>
<dbReference type="AlphaFoldDB" id="A0A4R5DPE6"/>